<dbReference type="AlphaFoldDB" id="A0A4Z0PMV7"/>
<dbReference type="EMBL" id="SRLD01000008">
    <property type="protein sequence ID" value="TGE18060.1"/>
    <property type="molecule type" value="Genomic_DNA"/>
</dbReference>
<gene>
    <name evidence="2" type="ORF">E5J99_05860</name>
</gene>
<dbReference type="Pfam" id="PF02669">
    <property type="entry name" value="KdpC"/>
    <property type="match status" value="1"/>
</dbReference>
<evidence type="ECO:0000313" key="3">
    <source>
        <dbReference type="Proteomes" id="UP000297739"/>
    </source>
</evidence>
<dbReference type="InterPro" id="IPR003820">
    <property type="entry name" value="KdpC"/>
</dbReference>
<feature type="region of interest" description="Disordered" evidence="1">
    <location>
        <begin position="1"/>
        <end position="28"/>
    </location>
</feature>
<sequence length="108" mass="11199">MRPATSRAALRPWTTTPPARQAPTRGAATPNLATMQARLDTSWLQNPGVTKAWGPAELLPASGSGLDPYLSPKAAAVQVAHGAKVCRLAVAKMQALVAQHTNNGLPGP</sequence>
<protein>
    <submittedName>
        <fullName evidence="2">Potassium-transporting ATPase subunit C</fullName>
    </submittedName>
</protein>
<name>A0A4Z0PMV7_9BACT</name>
<feature type="compositionally biased region" description="Low complexity" evidence="1">
    <location>
        <begin position="11"/>
        <end position="28"/>
    </location>
</feature>
<dbReference type="OrthoDB" id="9809491at2"/>
<organism evidence="2 3">
    <name type="scientific">Hymenobacter elongatus</name>
    <dbReference type="NCBI Taxonomy" id="877208"/>
    <lineage>
        <taxon>Bacteria</taxon>
        <taxon>Pseudomonadati</taxon>
        <taxon>Bacteroidota</taxon>
        <taxon>Cytophagia</taxon>
        <taxon>Cytophagales</taxon>
        <taxon>Hymenobacteraceae</taxon>
        <taxon>Hymenobacter</taxon>
    </lineage>
</organism>
<reference evidence="2 3" key="1">
    <citation type="submission" date="2019-04" db="EMBL/GenBank/DDBJ databases">
        <authorList>
            <person name="Feng G."/>
            <person name="Zhang J."/>
            <person name="Zhu H."/>
        </authorList>
    </citation>
    <scope>NUCLEOTIDE SEQUENCE [LARGE SCALE GENOMIC DNA]</scope>
    <source>
        <strain evidence="2 3">JCM 17223</strain>
    </source>
</reference>
<dbReference type="Proteomes" id="UP000297739">
    <property type="component" value="Unassembled WGS sequence"/>
</dbReference>
<evidence type="ECO:0000313" key="2">
    <source>
        <dbReference type="EMBL" id="TGE18060.1"/>
    </source>
</evidence>
<proteinExistence type="predicted"/>
<keyword evidence="3" id="KW-1185">Reference proteome</keyword>
<dbReference type="GO" id="GO:0016020">
    <property type="term" value="C:membrane"/>
    <property type="evidence" value="ECO:0007669"/>
    <property type="project" value="InterPro"/>
</dbReference>
<evidence type="ECO:0000256" key="1">
    <source>
        <dbReference type="SAM" id="MobiDB-lite"/>
    </source>
</evidence>
<dbReference type="GO" id="GO:0008556">
    <property type="term" value="F:P-type potassium transmembrane transporter activity"/>
    <property type="evidence" value="ECO:0007669"/>
    <property type="project" value="InterPro"/>
</dbReference>
<comment type="caution">
    <text evidence="2">The sequence shown here is derived from an EMBL/GenBank/DDBJ whole genome shotgun (WGS) entry which is preliminary data.</text>
</comment>
<accession>A0A4Z0PMV7</accession>